<keyword evidence="3" id="KW-1185">Reference proteome</keyword>
<protein>
    <submittedName>
        <fullName evidence="2">Uncharacterized protein</fullName>
    </submittedName>
</protein>
<dbReference type="Proteomes" id="UP001215598">
    <property type="component" value="Unassembled WGS sequence"/>
</dbReference>
<comment type="caution">
    <text evidence="2">The sequence shown here is derived from an EMBL/GenBank/DDBJ whole genome shotgun (WGS) entry which is preliminary data.</text>
</comment>
<accession>A0AAD7DEN0</accession>
<feature type="compositionally biased region" description="Pro residues" evidence="1">
    <location>
        <begin position="101"/>
        <end position="110"/>
    </location>
</feature>
<dbReference type="EMBL" id="JARKIB010000872">
    <property type="protein sequence ID" value="KAJ7689874.1"/>
    <property type="molecule type" value="Genomic_DNA"/>
</dbReference>
<evidence type="ECO:0000256" key="1">
    <source>
        <dbReference type="SAM" id="MobiDB-lite"/>
    </source>
</evidence>
<name>A0AAD7DEN0_9AGAR</name>
<evidence type="ECO:0000313" key="2">
    <source>
        <dbReference type="EMBL" id="KAJ7689874.1"/>
    </source>
</evidence>
<organism evidence="2 3">
    <name type="scientific">Mycena metata</name>
    <dbReference type="NCBI Taxonomy" id="1033252"/>
    <lineage>
        <taxon>Eukaryota</taxon>
        <taxon>Fungi</taxon>
        <taxon>Dikarya</taxon>
        <taxon>Basidiomycota</taxon>
        <taxon>Agaricomycotina</taxon>
        <taxon>Agaricomycetes</taxon>
        <taxon>Agaricomycetidae</taxon>
        <taxon>Agaricales</taxon>
        <taxon>Marasmiineae</taxon>
        <taxon>Mycenaceae</taxon>
        <taxon>Mycena</taxon>
    </lineage>
</organism>
<gene>
    <name evidence="2" type="ORF">B0H16DRAFT_1487098</name>
</gene>
<sequence>MSNPEREHGRETESVQNFAKLIETGGVLNCVQTKTGTCGSSKFFELDPYPYPYPDRPVPGTRCGSPGPCRSLFTTNGAPNDSLPHNTLTGLIKTSSTSSPPSAPPPPPPLGYVDQVDVYGTAIYSALLNFRTLVDREHSDPPDVAGVRKILCTRRAIFGTADEDERFTVLNLSVSRDDPETFVIRINKDFYIDDQGNILSDECLVVGEHGIDGFMSLMDELLDVLPVSHGSYEALYEALFKTVSVALRGSEVKKM</sequence>
<reference evidence="2" key="1">
    <citation type="submission" date="2023-03" db="EMBL/GenBank/DDBJ databases">
        <title>Massive genome expansion in bonnet fungi (Mycena s.s.) driven by repeated elements and novel gene families across ecological guilds.</title>
        <authorList>
            <consortium name="Lawrence Berkeley National Laboratory"/>
            <person name="Harder C.B."/>
            <person name="Miyauchi S."/>
            <person name="Viragh M."/>
            <person name="Kuo A."/>
            <person name="Thoen E."/>
            <person name="Andreopoulos B."/>
            <person name="Lu D."/>
            <person name="Skrede I."/>
            <person name="Drula E."/>
            <person name="Henrissat B."/>
            <person name="Morin E."/>
            <person name="Kohler A."/>
            <person name="Barry K."/>
            <person name="LaButti K."/>
            <person name="Morin E."/>
            <person name="Salamov A."/>
            <person name="Lipzen A."/>
            <person name="Mereny Z."/>
            <person name="Hegedus B."/>
            <person name="Baldrian P."/>
            <person name="Stursova M."/>
            <person name="Weitz H."/>
            <person name="Taylor A."/>
            <person name="Grigoriev I.V."/>
            <person name="Nagy L.G."/>
            <person name="Martin F."/>
            <person name="Kauserud H."/>
        </authorList>
    </citation>
    <scope>NUCLEOTIDE SEQUENCE</scope>
    <source>
        <strain evidence="2">CBHHK182m</strain>
    </source>
</reference>
<proteinExistence type="predicted"/>
<evidence type="ECO:0000313" key="3">
    <source>
        <dbReference type="Proteomes" id="UP001215598"/>
    </source>
</evidence>
<dbReference type="AlphaFoldDB" id="A0AAD7DEN0"/>
<feature type="region of interest" description="Disordered" evidence="1">
    <location>
        <begin position="90"/>
        <end position="111"/>
    </location>
</feature>